<accession>X0ZCN3</accession>
<comment type="caution">
    <text evidence="1">The sequence shown here is derived from an EMBL/GenBank/DDBJ whole genome shotgun (WGS) entry which is preliminary data.</text>
</comment>
<feature type="non-terminal residue" evidence="1">
    <location>
        <position position="44"/>
    </location>
</feature>
<proteinExistence type="predicted"/>
<sequence length="44" mass="5316">MDKWGKTIFYIFTDYSDYFGLSLNEEKFNLDLKRRQGGYGRGER</sequence>
<protein>
    <submittedName>
        <fullName evidence="1">Uncharacterized protein</fullName>
    </submittedName>
</protein>
<organism evidence="1">
    <name type="scientific">marine sediment metagenome</name>
    <dbReference type="NCBI Taxonomy" id="412755"/>
    <lineage>
        <taxon>unclassified sequences</taxon>
        <taxon>metagenomes</taxon>
        <taxon>ecological metagenomes</taxon>
    </lineage>
</organism>
<name>X0ZCN3_9ZZZZ</name>
<dbReference type="EMBL" id="BART01002759">
    <property type="protein sequence ID" value="GAG67395.1"/>
    <property type="molecule type" value="Genomic_DNA"/>
</dbReference>
<evidence type="ECO:0000313" key="1">
    <source>
        <dbReference type="EMBL" id="GAG67395.1"/>
    </source>
</evidence>
<dbReference type="AlphaFoldDB" id="X0ZCN3"/>
<reference evidence="1" key="1">
    <citation type="journal article" date="2014" name="Front. Microbiol.">
        <title>High frequency of phylogenetically diverse reductive dehalogenase-homologous genes in deep subseafloor sedimentary metagenomes.</title>
        <authorList>
            <person name="Kawai M."/>
            <person name="Futagami T."/>
            <person name="Toyoda A."/>
            <person name="Takaki Y."/>
            <person name="Nishi S."/>
            <person name="Hori S."/>
            <person name="Arai W."/>
            <person name="Tsubouchi T."/>
            <person name="Morono Y."/>
            <person name="Uchiyama I."/>
            <person name="Ito T."/>
            <person name="Fujiyama A."/>
            <person name="Inagaki F."/>
            <person name="Takami H."/>
        </authorList>
    </citation>
    <scope>NUCLEOTIDE SEQUENCE</scope>
    <source>
        <strain evidence="1">Expedition CK06-06</strain>
    </source>
</reference>
<gene>
    <name evidence="1" type="ORF">S01H4_08146</name>
</gene>